<keyword evidence="2 5" id="KW-0863">Zinc-finger</keyword>
<keyword evidence="6" id="KW-0175">Coiled coil</keyword>
<dbReference type="Pfam" id="PF14634">
    <property type="entry name" value="zf-RING_5"/>
    <property type="match status" value="1"/>
</dbReference>
<protein>
    <recommendedName>
        <fullName evidence="8">RING-type domain-containing protein</fullName>
    </recommendedName>
</protein>
<sequence length="367" mass="40095">MDWLHCNVCYLRPQKQQDIEKLVTSNCGHVFCRSCAATMKEGKCHQCQNPCRIVSLDANMPAEIAIFFKNTAQSLKKAMAAHKETGAHLAGFQQAKQFQDTQHEHLMAFLSSMAQRPSSPPGTVRISTEQYQQWEVEKNNYTQTVMMLQKELSQLKAALQQGQARSGIASMPGNHMMSPAPGRAGYPSASSAMIVGQMAPQPHGSRILQSRAAVYVPPTSSKGQPAREQEYVLSKSRMQMLPPSGQVGRALQQPQQQYSSRESLVGGYRTSAQQATSGRQGATTPYQRHMAAVVRPSSTASDSSMRSSSTVVTNRSSGIARTVFHHPHTMQQEAGGSGSRVSSGSSRLVAGPTYRPSDSFQAKRYKS</sequence>
<dbReference type="EMBL" id="MTYJ01000002">
    <property type="protein sequence ID" value="OQV25528.1"/>
    <property type="molecule type" value="Genomic_DNA"/>
</dbReference>
<dbReference type="GO" id="GO:0007131">
    <property type="term" value="P:reciprocal meiotic recombination"/>
    <property type="evidence" value="ECO:0007669"/>
    <property type="project" value="InterPro"/>
</dbReference>
<dbReference type="SMART" id="SM00184">
    <property type="entry name" value="RING"/>
    <property type="match status" value="1"/>
</dbReference>
<evidence type="ECO:0000259" key="8">
    <source>
        <dbReference type="PROSITE" id="PS50089"/>
    </source>
</evidence>
<feature type="compositionally biased region" description="Low complexity" evidence="7">
    <location>
        <begin position="339"/>
        <end position="351"/>
    </location>
</feature>
<dbReference type="AlphaFoldDB" id="A0A1W0XDP5"/>
<evidence type="ECO:0000256" key="1">
    <source>
        <dbReference type="ARBA" id="ARBA00022723"/>
    </source>
</evidence>
<evidence type="ECO:0000256" key="4">
    <source>
        <dbReference type="ARBA" id="ARBA00023254"/>
    </source>
</evidence>
<dbReference type="PANTHER" id="PTHR22663:SF17">
    <property type="entry name" value="RING FINGER PROTEIN NARYA-RELATED"/>
    <property type="match status" value="1"/>
</dbReference>
<dbReference type="GO" id="GO:0019789">
    <property type="term" value="F:SUMO transferase activity"/>
    <property type="evidence" value="ECO:0007669"/>
    <property type="project" value="InterPro"/>
</dbReference>
<dbReference type="InterPro" id="IPR001841">
    <property type="entry name" value="Znf_RING"/>
</dbReference>
<keyword evidence="1" id="KW-0479">Metal-binding</keyword>
<gene>
    <name evidence="9" type="ORF">BV898_00467</name>
</gene>
<dbReference type="Gene3D" id="3.30.40.10">
    <property type="entry name" value="Zinc/RING finger domain, C3HC4 (zinc finger)"/>
    <property type="match status" value="1"/>
</dbReference>
<feature type="domain" description="RING-type" evidence="8">
    <location>
        <begin position="6"/>
        <end position="48"/>
    </location>
</feature>
<dbReference type="GO" id="GO:0016925">
    <property type="term" value="P:protein sumoylation"/>
    <property type="evidence" value="ECO:0007669"/>
    <property type="project" value="TreeGrafter"/>
</dbReference>
<organism evidence="9 10">
    <name type="scientific">Hypsibius exemplaris</name>
    <name type="common">Freshwater tardigrade</name>
    <dbReference type="NCBI Taxonomy" id="2072580"/>
    <lineage>
        <taxon>Eukaryota</taxon>
        <taxon>Metazoa</taxon>
        <taxon>Ecdysozoa</taxon>
        <taxon>Tardigrada</taxon>
        <taxon>Eutardigrada</taxon>
        <taxon>Parachela</taxon>
        <taxon>Hypsibioidea</taxon>
        <taxon>Hypsibiidae</taxon>
        <taxon>Hypsibius</taxon>
    </lineage>
</organism>
<evidence type="ECO:0000256" key="3">
    <source>
        <dbReference type="ARBA" id="ARBA00022833"/>
    </source>
</evidence>
<proteinExistence type="predicted"/>
<feature type="compositionally biased region" description="Low complexity" evidence="7">
    <location>
        <begin position="297"/>
        <end position="317"/>
    </location>
</feature>
<dbReference type="InterPro" id="IPR042123">
    <property type="entry name" value="Zip3/RNF212-like"/>
</dbReference>
<dbReference type="GO" id="GO:0000795">
    <property type="term" value="C:synaptonemal complex"/>
    <property type="evidence" value="ECO:0007669"/>
    <property type="project" value="InterPro"/>
</dbReference>
<evidence type="ECO:0000313" key="10">
    <source>
        <dbReference type="Proteomes" id="UP000192578"/>
    </source>
</evidence>
<feature type="coiled-coil region" evidence="6">
    <location>
        <begin position="131"/>
        <end position="165"/>
    </location>
</feature>
<evidence type="ECO:0000256" key="5">
    <source>
        <dbReference type="PROSITE-ProRule" id="PRU00175"/>
    </source>
</evidence>
<keyword evidence="10" id="KW-1185">Reference proteome</keyword>
<feature type="compositionally biased region" description="Polar residues" evidence="7">
    <location>
        <begin position="270"/>
        <end position="286"/>
    </location>
</feature>
<evidence type="ECO:0000256" key="7">
    <source>
        <dbReference type="SAM" id="MobiDB-lite"/>
    </source>
</evidence>
<dbReference type="OrthoDB" id="2535391at2759"/>
<dbReference type="PROSITE" id="PS50089">
    <property type="entry name" value="ZF_RING_2"/>
    <property type="match status" value="1"/>
</dbReference>
<keyword evidence="3" id="KW-0862">Zinc</keyword>
<dbReference type="InterPro" id="IPR017907">
    <property type="entry name" value="Znf_RING_CS"/>
</dbReference>
<evidence type="ECO:0000256" key="2">
    <source>
        <dbReference type="ARBA" id="ARBA00022771"/>
    </source>
</evidence>
<dbReference type="GO" id="GO:0008270">
    <property type="term" value="F:zinc ion binding"/>
    <property type="evidence" value="ECO:0007669"/>
    <property type="project" value="UniProtKB-KW"/>
</dbReference>
<accession>A0A1W0XDP5</accession>
<evidence type="ECO:0000313" key="9">
    <source>
        <dbReference type="EMBL" id="OQV25528.1"/>
    </source>
</evidence>
<feature type="region of interest" description="Disordered" evidence="7">
    <location>
        <begin position="260"/>
        <end position="367"/>
    </location>
</feature>
<dbReference type="Proteomes" id="UP000192578">
    <property type="component" value="Unassembled WGS sequence"/>
</dbReference>
<evidence type="ECO:0000256" key="6">
    <source>
        <dbReference type="SAM" id="Coils"/>
    </source>
</evidence>
<dbReference type="PANTHER" id="PTHR22663">
    <property type="entry name" value="RING FINGER PROTEIN NARYA-RELATED"/>
    <property type="match status" value="1"/>
</dbReference>
<dbReference type="InterPro" id="IPR013083">
    <property type="entry name" value="Znf_RING/FYVE/PHD"/>
</dbReference>
<dbReference type="SUPFAM" id="SSF57850">
    <property type="entry name" value="RING/U-box"/>
    <property type="match status" value="1"/>
</dbReference>
<dbReference type="GO" id="GO:0007129">
    <property type="term" value="P:homologous chromosome pairing at meiosis"/>
    <property type="evidence" value="ECO:0007669"/>
    <property type="project" value="TreeGrafter"/>
</dbReference>
<dbReference type="PROSITE" id="PS00518">
    <property type="entry name" value="ZF_RING_1"/>
    <property type="match status" value="1"/>
</dbReference>
<keyword evidence="4" id="KW-0469">Meiosis</keyword>
<name>A0A1W0XDP5_HYPEX</name>
<reference evidence="10" key="1">
    <citation type="submission" date="2017-01" db="EMBL/GenBank/DDBJ databases">
        <title>Comparative genomics of anhydrobiosis in the tardigrade Hypsibius dujardini.</title>
        <authorList>
            <person name="Yoshida Y."/>
            <person name="Koutsovoulos G."/>
            <person name="Laetsch D."/>
            <person name="Stevens L."/>
            <person name="Kumar S."/>
            <person name="Horikawa D."/>
            <person name="Ishino K."/>
            <person name="Komine S."/>
            <person name="Tomita M."/>
            <person name="Blaxter M."/>
            <person name="Arakawa K."/>
        </authorList>
    </citation>
    <scope>NUCLEOTIDE SEQUENCE [LARGE SCALE GENOMIC DNA]</scope>
    <source>
        <strain evidence="10">Z151</strain>
    </source>
</reference>
<comment type="caution">
    <text evidence="9">The sequence shown here is derived from an EMBL/GenBank/DDBJ whole genome shotgun (WGS) entry which is preliminary data.</text>
</comment>